<dbReference type="AlphaFoldDB" id="A0A0G1UU66"/>
<protein>
    <submittedName>
        <fullName evidence="3">Uncharacterized protein</fullName>
    </submittedName>
</protein>
<reference evidence="3 4" key="1">
    <citation type="journal article" date="2015" name="Nature">
        <title>rRNA introns, odd ribosomes, and small enigmatic genomes across a large radiation of phyla.</title>
        <authorList>
            <person name="Brown C.T."/>
            <person name="Hug L.A."/>
            <person name="Thomas B.C."/>
            <person name="Sharon I."/>
            <person name="Castelle C.J."/>
            <person name="Singh A."/>
            <person name="Wilkins M.J."/>
            <person name="Williams K.H."/>
            <person name="Banfield J.F."/>
        </authorList>
    </citation>
    <scope>NUCLEOTIDE SEQUENCE [LARGE SCALE GENOMIC DNA]</scope>
</reference>
<sequence length="257" mass="27975">MDEQTQNPTPPAVTQTPPVTAPPPAPPPPPTPVPAQKNPTRIVLFVVLAILLAGGLAVAGILISRNQTKENIGSLSEDIPPVPQEPEPTIDQYSDGWKAYTSNVHKYSIKIPQEWATDDSGGVFIGIPGEVTFIPPGGMATESAGFRTQIAITVMTNEKIRYELNSQEQYGEWLTKPISTGEGERLYKSGNTALGNIKAVQLVSRTLPGDPTESFYSVVTWFRKNGANYYIELGGEESKVLENIVTYNQILESFSFL</sequence>
<keyword evidence="2" id="KW-0472">Membrane</keyword>
<keyword evidence="2" id="KW-1133">Transmembrane helix</keyword>
<proteinExistence type="predicted"/>
<evidence type="ECO:0000256" key="1">
    <source>
        <dbReference type="SAM" id="MobiDB-lite"/>
    </source>
</evidence>
<accession>A0A0G1UU66</accession>
<evidence type="ECO:0000256" key="2">
    <source>
        <dbReference type="SAM" id="Phobius"/>
    </source>
</evidence>
<feature type="region of interest" description="Disordered" evidence="1">
    <location>
        <begin position="1"/>
        <end position="35"/>
    </location>
</feature>
<organism evidence="3 4">
    <name type="scientific">Candidatus Amesbacteria bacterium GW2011_GWB1_48_13</name>
    <dbReference type="NCBI Taxonomy" id="1618362"/>
    <lineage>
        <taxon>Bacteria</taxon>
        <taxon>Candidatus Amesiibacteriota</taxon>
    </lineage>
</organism>
<feature type="compositionally biased region" description="Low complexity" evidence="1">
    <location>
        <begin position="1"/>
        <end position="18"/>
    </location>
</feature>
<gene>
    <name evidence="3" type="ORF">UY28_C0015G0002</name>
</gene>
<dbReference type="Proteomes" id="UP000034694">
    <property type="component" value="Unassembled WGS sequence"/>
</dbReference>
<feature type="transmembrane region" description="Helical" evidence="2">
    <location>
        <begin position="42"/>
        <end position="63"/>
    </location>
</feature>
<name>A0A0G1UU66_9BACT</name>
<keyword evidence="2" id="KW-0812">Transmembrane</keyword>
<evidence type="ECO:0000313" key="4">
    <source>
        <dbReference type="Proteomes" id="UP000034694"/>
    </source>
</evidence>
<comment type="caution">
    <text evidence="3">The sequence shown here is derived from an EMBL/GenBank/DDBJ whole genome shotgun (WGS) entry which is preliminary data.</text>
</comment>
<dbReference type="EMBL" id="LCPK01000015">
    <property type="protein sequence ID" value="KKU97722.1"/>
    <property type="molecule type" value="Genomic_DNA"/>
</dbReference>
<feature type="compositionally biased region" description="Pro residues" evidence="1">
    <location>
        <begin position="19"/>
        <end position="33"/>
    </location>
</feature>
<evidence type="ECO:0000313" key="3">
    <source>
        <dbReference type="EMBL" id="KKU97722.1"/>
    </source>
</evidence>